<dbReference type="Proteomes" id="UP000037460">
    <property type="component" value="Unassembled WGS sequence"/>
</dbReference>
<dbReference type="PANTHER" id="PTHR47791:SF3">
    <property type="entry name" value="MEIOTICALLY UP-REGULATED GENE 191 PROTEIN"/>
    <property type="match status" value="1"/>
</dbReference>
<dbReference type="InterPro" id="IPR008928">
    <property type="entry name" value="6-hairpin_glycosidase_sf"/>
</dbReference>
<feature type="signal peptide" evidence="1">
    <location>
        <begin position="1"/>
        <end position="22"/>
    </location>
</feature>
<evidence type="ECO:0000313" key="3">
    <source>
        <dbReference type="Proteomes" id="UP000037460"/>
    </source>
</evidence>
<comment type="caution">
    <text evidence="2">The sequence shown here is derived from an EMBL/GenBank/DDBJ whole genome shotgun (WGS) entry which is preliminary data.</text>
</comment>
<evidence type="ECO:0000256" key="1">
    <source>
        <dbReference type="SAM" id="SignalP"/>
    </source>
</evidence>
<feature type="chain" id="PRO_5005601597" description="Mannan endo-1,6-alpha-mannosidase" evidence="1">
    <location>
        <begin position="23"/>
        <end position="491"/>
    </location>
</feature>
<dbReference type="EMBL" id="JWZX01003307">
    <property type="protein sequence ID" value="KOO22137.1"/>
    <property type="molecule type" value="Genomic_DNA"/>
</dbReference>
<dbReference type="PANTHER" id="PTHR47791">
    <property type="entry name" value="MEIOTICALLY UP-REGULATED GENE 191 PROTEIN"/>
    <property type="match status" value="1"/>
</dbReference>
<name>A0A0M0J721_9EUKA</name>
<gene>
    <name evidence="2" type="ORF">Ctob_005502</name>
</gene>
<dbReference type="InterPro" id="IPR053169">
    <property type="entry name" value="MUG_Protein"/>
</dbReference>
<proteinExistence type="predicted"/>
<protein>
    <recommendedName>
        <fullName evidence="4">Mannan endo-1,6-alpha-mannosidase</fullName>
    </recommendedName>
</protein>
<accession>A0A0M0J721</accession>
<keyword evidence="1" id="KW-0732">Signal</keyword>
<reference evidence="3" key="1">
    <citation type="journal article" date="2015" name="PLoS Genet.">
        <title>Genome Sequence and Transcriptome Analyses of Chrysochromulina tobin: Metabolic Tools for Enhanced Algal Fitness in the Prominent Order Prymnesiales (Haptophyceae).</title>
        <authorList>
            <person name="Hovde B.T."/>
            <person name="Deodato C.R."/>
            <person name="Hunsperger H.M."/>
            <person name="Ryken S.A."/>
            <person name="Yost W."/>
            <person name="Jha R.K."/>
            <person name="Patterson J."/>
            <person name="Monnat R.J. Jr."/>
            <person name="Barlow S.B."/>
            <person name="Starkenburg S.R."/>
            <person name="Cattolico R.A."/>
        </authorList>
    </citation>
    <scope>NUCLEOTIDE SEQUENCE</scope>
    <source>
        <strain evidence="3">CCMP291</strain>
    </source>
</reference>
<dbReference type="GO" id="GO:0005975">
    <property type="term" value="P:carbohydrate metabolic process"/>
    <property type="evidence" value="ECO:0007669"/>
    <property type="project" value="InterPro"/>
</dbReference>
<dbReference type="InterPro" id="IPR005198">
    <property type="entry name" value="Glyco_hydro_76"/>
</dbReference>
<evidence type="ECO:0000313" key="2">
    <source>
        <dbReference type="EMBL" id="KOO22137.1"/>
    </source>
</evidence>
<dbReference type="OrthoDB" id="4187847at2759"/>
<dbReference type="SUPFAM" id="SSF48208">
    <property type="entry name" value="Six-hairpin glycosidases"/>
    <property type="match status" value="1"/>
</dbReference>
<dbReference type="Pfam" id="PF03663">
    <property type="entry name" value="Glyco_hydro_76"/>
    <property type="match status" value="1"/>
</dbReference>
<evidence type="ECO:0008006" key="4">
    <source>
        <dbReference type="Google" id="ProtNLM"/>
    </source>
</evidence>
<keyword evidence="3" id="KW-1185">Reference proteome</keyword>
<sequence length="491" mass="52000">MSIVPALVLVAATLLPTPLERASSTVDGLFQYYQKTEPREAPRKAKFFFSCGQIGGSAPANEPNVAASECKCEDESDFGCVNCYRWWSAVALEALASYAIASNLTPADAGGARILDAAQSTWQHAPYNAFWNATEHPTWVDDFAWYGLAYTRMHDWTADDTWRTRALELLKWGFTYGWDTAASDAAASDAAISGVHDEASSECGGFWWSLHADSRFKDSISIVELMHLAARLASSAAAGSEERASLLADAERVWGWLAAFEGGRGLLAPNGIMSTGAQPEWCCSALAAATTCTTRTNGSLCESSGIAGESYNHGILLSSAALLYNLTADTAYLGYVASLLNAAVANMTNELGAPIDEQRGARSQSTICNASSGYDPDTCLPAASRMPSCQGRCSGAKLAEAKGAKAAGEASPDGMAGVVPWTVPLPIPGGGYCFCDAGCENSFTDNNSHGGCCADYKWRCTVGGQRDPLCMDARTQAQALNAFVAHHVVEQ</sequence>
<dbReference type="AlphaFoldDB" id="A0A0M0J721"/>
<dbReference type="Gene3D" id="1.50.10.20">
    <property type="match status" value="1"/>
</dbReference>
<organism evidence="2 3">
    <name type="scientific">Chrysochromulina tobinii</name>
    <dbReference type="NCBI Taxonomy" id="1460289"/>
    <lineage>
        <taxon>Eukaryota</taxon>
        <taxon>Haptista</taxon>
        <taxon>Haptophyta</taxon>
        <taxon>Prymnesiophyceae</taxon>
        <taxon>Prymnesiales</taxon>
        <taxon>Chrysochromulinaceae</taxon>
        <taxon>Chrysochromulina</taxon>
    </lineage>
</organism>